<dbReference type="PANTHER" id="PTHR43434">
    <property type="entry name" value="PHOSPHOGLYCOLATE PHOSPHATASE"/>
    <property type="match status" value="1"/>
</dbReference>
<dbReference type="AlphaFoldDB" id="A0AAW8T384"/>
<dbReference type="EMBL" id="JARPXL010000006">
    <property type="protein sequence ID" value="MDT2544272.1"/>
    <property type="molecule type" value="Genomic_DNA"/>
</dbReference>
<dbReference type="PANTHER" id="PTHR43434:SF25">
    <property type="entry name" value="PHOSPHOGLYCOLATE PHOSPHATASE"/>
    <property type="match status" value="1"/>
</dbReference>
<sequence>MNFIWDFDGTLYDTYPIMLMSLMKTFEEFGIEKDEKVVYRKIKEESIRQMITDWQLPTPEFDEKYHALEALDNKDSYPFKETKETLKILRERGGQHFILTHRTVESTWNLLKRDGLETMITDIIGSDSKFPRKPDPSAIQYFIEKYHLDAEKTVMIGDRKLDIDAGNNAGVQTVFFDLDYFKQNICATYFINNLKEMVQIF</sequence>
<dbReference type="GO" id="GO:0006281">
    <property type="term" value="P:DNA repair"/>
    <property type="evidence" value="ECO:0007669"/>
    <property type="project" value="TreeGrafter"/>
</dbReference>
<evidence type="ECO:0000313" key="3">
    <source>
        <dbReference type="Proteomes" id="UP001249240"/>
    </source>
</evidence>
<dbReference type="Proteomes" id="UP001249240">
    <property type="component" value="Unassembled WGS sequence"/>
</dbReference>
<dbReference type="InterPro" id="IPR050155">
    <property type="entry name" value="HAD-like_hydrolase_sf"/>
</dbReference>
<dbReference type="InterPro" id="IPR006439">
    <property type="entry name" value="HAD-SF_hydro_IA"/>
</dbReference>
<dbReference type="RefSeq" id="WP_010744979.1">
    <property type="nucleotide sequence ID" value="NZ_BAAAXM010000011.1"/>
</dbReference>
<reference evidence="1" key="1">
    <citation type="submission" date="2023-03" db="EMBL/GenBank/DDBJ databases">
        <authorList>
            <person name="Shen W."/>
            <person name="Cai J."/>
        </authorList>
    </citation>
    <scope>NUCLEOTIDE SEQUENCE</scope>
    <source>
        <strain evidence="1">B646-2</strain>
        <strain evidence="2">Y15</strain>
    </source>
</reference>
<dbReference type="SFLD" id="SFLDG01129">
    <property type="entry name" value="C1.5:_HAD__Beta-PGM__Phosphata"/>
    <property type="match status" value="1"/>
</dbReference>
<dbReference type="InterPro" id="IPR036412">
    <property type="entry name" value="HAD-like_sf"/>
</dbReference>
<dbReference type="SFLD" id="SFLDS00003">
    <property type="entry name" value="Haloacid_Dehalogenase"/>
    <property type="match status" value="1"/>
</dbReference>
<dbReference type="Pfam" id="PF13419">
    <property type="entry name" value="HAD_2"/>
    <property type="match status" value="1"/>
</dbReference>
<proteinExistence type="predicted"/>
<dbReference type="EMBL" id="JARPXM010000012">
    <property type="protein sequence ID" value="MDT2538932.1"/>
    <property type="molecule type" value="Genomic_DNA"/>
</dbReference>
<evidence type="ECO:0000313" key="2">
    <source>
        <dbReference type="EMBL" id="MDT2544272.1"/>
    </source>
</evidence>
<dbReference type="Gene3D" id="3.40.50.1000">
    <property type="entry name" value="HAD superfamily/HAD-like"/>
    <property type="match status" value="1"/>
</dbReference>
<dbReference type="InterPro" id="IPR023214">
    <property type="entry name" value="HAD_sf"/>
</dbReference>
<accession>A0AAW8T384</accession>
<organism evidence="1 3">
    <name type="scientific">Enterococcus raffinosus</name>
    <dbReference type="NCBI Taxonomy" id="71452"/>
    <lineage>
        <taxon>Bacteria</taxon>
        <taxon>Bacillati</taxon>
        <taxon>Bacillota</taxon>
        <taxon>Bacilli</taxon>
        <taxon>Lactobacillales</taxon>
        <taxon>Enterococcaceae</taxon>
        <taxon>Enterococcus</taxon>
    </lineage>
</organism>
<dbReference type="GO" id="GO:0005829">
    <property type="term" value="C:cytosol"/>
    <property type="evidence" value="ECO:0007669"/>
    <property type="project" value="TreeGrafter"/>
</dbReference>
<dbReference type="InterPro" id="IPR041492">
    <property type="entry name" value="HAD_2"/>
</dbReference>
<name>A0AAW8T384_9ENTE</name>
<dbReference type="NCBIfam" id="TIGR01549">
    <property type="entry name" value="HAD-SF-IA-v1"/>
    <property type="match status" value="1"/>
</dbReference>
<keyword evidence="1" id="KW-0378">Hydrolase</keyword>
<dbReference type="Proteomes" id="UP001254770">
    <property type="component" value="Unassembled WGS sequence"/>
</dbReference>
<protein>
    <submittedName>
        <fullName evidence="1">HAD-IA family hydrolase</fullName>
    </submittedName>
</protein>
<dbReference type="GO" id="GO:0008967">
    <property type="term" value="F:phosphoglycolate phosphatase activity"/>
    <property type="evidence" value="ECO:0007669"/>
    <property type="project" value="TreeGrafter"/>
</dbReference>
<dbReference type="Gene3D" id="1.10.150.240">
    <property type="entry name" value="Putative phosphatase, domain 2"/>
    <property type="match status" value="1"/>
</dbReference>
<dbReference type="SUPFAM" id="SSF56784">
    <property type="entry name" value="HAD-like"/>
    <property type="match status" value="1"/>
</dbReference>
<evidence type="ECO:0000313" key="1">
    <source>
        <dbReference type="EMBL" id="MDT2538932.1"/>
    </source>
</evidence>
<dbReference type="InterPro" id="IPR023198">
    <property type="entry name" value="PGP-like_dom2"/>
</dbReference>
<gene>
    <name evidence="2" type="ORF">P7D69_07995</name>
    <name evidence="1" type="ORF">P7D78_12420</name>
</gene>
<comment type="caution">
    <text evidence="1">The sequence shown here is derived from an EMBL/GenBank/DDBJ whole genome shotgun (WGS) entry which is preliminary data.</text>
</comment>